<keyword evidence="1" id="KW-0802">TPR repeat</keyword>
<feature type="region of interest" description="Disordered" evidence="2">
    <location>
        <begin position="234"/>
        <end position="253"/>
    </location>
</feature>
<dbReference type="InterPro" id="IPR011990">
    <property type="entry name" value="TPR-like_helical_dom_sf"/>
</dbReference>
<proteinExistence type="predicted"/>
<dbReference type="KEGG" id="dvl:Dvul_0931"/>
<dbReference type="AlphaFoldDB" id="A0A0H3A8Z4"/>
<dbReference type="Proteomes" id="UP000009173">
    <property type="component" value="Chromosome"/>
</dbReference>
<sequence>MSPLPNLAMQGRGGAMHTGAFIGVHATRPRGGDGRLKRYWFVWDDGDRYLVQPLDGAYQPAGDVRPVSAATFRDDFEPQPGILAVPLRDFEPQPARDGVQGGEAGEDELEHELRAGFALGMTRLRNGDREGALRLFEHVLATEEGVGPVHKHLFTEFGIHLRKRRLLKTACDFHRRVLALSPEDSHAHFNAARALYEDGDIDAAVRHLNHSLNISPDLEPASLFLAYIERHRPAGEGAGSGGTTTGTTQETRR</sequence>
<protein>
    <submittedName>
        <fullName evidence="3">Tetratricopeptide TPR_2 repeat protein</fullName>
    </submittedName>
</protein>
<evidence type="ECO:0000313" key="4">
    <source>
        <dbReference type="Proteomes" id="UP000009173"/>
    </source>
</evidence>
<organism evidence="3 4">
    <name type="scientific">Nitratidesulfovibrio vulgaris (strain DP4)</name>
    <name type="common">Desulfovibrio vulgaris</name>
    <dbReference type="NCBI Taxonomy" id="391774"/>
    <lineage>
        <taxon>Bacteria</taxon>
        <taxon>Pseudomonadati</taxon>
        <taxon>Thermodesulfobacteriota</taxon>
        <taxon>Desulfovibrionia</taxon>
        <taxon>Desulfovibrionales</taxon>
        <taxon>Desulfovibrionaceae</taxon>
        <taxon>Nitratidesulfovibrio</taxon>
    </lineage>
</organism>
<name>A0A0H3A8Z4_NITV4</name>
<reference evidence="4" key="1">
    <citation type="journal article" date="2009" name="Environ. Microbiol.">
        <title>Contribution of mobile genetic elements to Desulfovibrio vulgaris genome plasticity.</title>
        <authorList>
            <person name="Walker C.B."/>
            <person name="Stolyar S."/>
            <person name="Chivian D."/>
            <person name="Pinel N."/>
            <person name="Gabster J.A."/>
            <person name="Dehal P.S."/>
            <person name="He Z."/>
            <person name="Yang Z.K."/>
            <person name="Yen H.C."/>
            <person name="Zhou J."/>
            <person name="Wall J.D."/>
            <person name="Hazen T.C."/>
            <person name="Arkin A.P."/>
            <person name="Stahl D.A."/>
        </authorList>
    </citation>
    <scope>NUCLEOTIDE SEQUENCE [LARGE SCALE GENOMIC DNA]</scope>
    <source>
        <strain evidence="4">DP4</strain>
    </source>
</reference>
<dbReference type="Gene3D" id="1.25.40.10">
    <property type="entry name" value="Tetratricopeptide repeat domain"/>
    <property type="match status" value="1"/>
</dbReference>
<dbReference type="InterPro" id="IPR019734">
    <property type="entry name" value="TPR_rpt"/>
</dbReference>
<accession>A0A0H3A8Z4</accession>
<dbReference type="HOGENOM" id="CLU_069326_1_0_7"/>
<dbReference type="SUPFAM" id="SSF48452">
    <property type="entry name" value="TPR-like"/>
    <property type="match status" value="1"/>
</dbReference>
<gene>
    <name evidence="3" type="ordered locus">Dvul_0931</name>
</gene>
<feature type="repeat" description="TPR" evidence="1">
    <location>
        <begin position="185"/>
        <end position="218"/>
    </location>
</feature>
<dbReference type="PROSITE" id="PS50005">
    <property type="entry name" value="TPR"/>
    <property type="match status" value="1"/>
</dbReference>
<dbReference type="Pfam" id="PF13176">
    <property type="entry name" value="TPR_7"/>
    <property type="match status" value="1"/>
</dbReference>
<evidence type="ECO:0000256" key="1">
    <source>
        <dbReference type="PROSITE-ProRule" id="PRU00339"/>
    </source>
</evidence>
<evidence type="ECO:0000313" key="3">
    <source>
        <dbReference type="EMBL" id="ABM27952.1"/>
    </source>
</evidence>
<dbReference type="EMBL" id="CP000527">
    <property type="protein sequence ID" value="ABM27952.1"/>
    <property type="molecule type" value="Genomic_DNA"/>
</dbReference>
<evidence type="ECO:0000256" key="2">
    <source>
        <dbReference type="SAM" id="MobiDB-lite"/>
    </source>
</evidence>